<dbReference type="Pfam" id="PF02771">
    <property type="entry name" value="Acyl-CoA_dh_N"/>
    <property type="match status" value="1"/>
</dbReference>
<evidence type="ECO:0000259" key="9">
    <source>
        <dbReference type="Pfam" id="PF02771"/>
    </source>
</evidence>
<comment type="similarity">
    <text evidence="2 6">Belongs to the acyl-CoA dehydrogenase family.</text>
</comment>
<gene>
    <name evidence="10" type="ORF">SAMN04490220_7095</name>
</gene>
<dbReference type="GO" id="GO:0005886">
    <property type="term" value="C:plasma membrane"/>
    <property type="evidence" value="ECO:0007669"/>
    <property type="project" value="TreeGrafter"/>
</dbReference>
<dbReference type="Pfam" id="PF00441">
    <property type="entry name" value="Acyl-CoA_dh_1"/>
    <property type="match status" value="1"/>
</dbReference>
<dbReference type="SUPFAM" id="SSF47203">
    <property type="entry name" value="Acyl-CoA dehydrogenase C-terminal domain-like"/>
    <property type="match status" value="1"/>
</dbReference>
<dbReference type="Proteomes" id="UP000183407">
    <property type="component" value="Unassembled WGS sequence"/>
</dbReference>
<evidence type="ECO:0000256" key="5">
    <source>
        <dbReference type="ARBA" id="ARBA00023002"/>
    </source>
</evidence>
<dbReference type="FunFam" id="2.40.110.10:FF:000011">
    <property type="entry name" value="Acyl-CoA dehydrogenase FadE34"/>
    <property type="match status" value="1"/>
</dbReference>
<dbReference type="InterPro" id="IPR009100">
    <property type="entry name" value="AcylCoA_DH/oxidase_NM_dom_sf"/>
</dbReference>
<accession>A0A1H5H7G0</accession>
<dbReference type="InterPro" id="IPR052161">
    <property type="entry name" value="Mycobact_Acyl-CoA_DH"/>
</dbReference>
<reference evidence="11" key="1">
    <citation type="submission" date="2016-10" db="EMBL/GenBank/DDBJ databases">
        <authorList>
            <person name="Varghese N."/>
        </authorList>
    </citation>
    <scope>NUCLEOTIDE SEQUENCE [LARGE SCALE GENOMIC DNA]</scope>
    <source>
        <strain evidence="11">DSM 44719</strain>
    </source>
</reference>
<dbReference type="Gene3D" id="2.40.110.10">
    <property type="entry name" value="Butyryl-CoA Dehydrogenase, subunit A, domain 2"/>
    <property type="match status" value="1"/>
</dbReference>
<dbReference type="InterPro" id="IPR006089">
    <property type="entry name" value="Acyl-CoA_DH_CS"/>
</dbReference>
<dbReference type="Pfam" id="PF02770">
    <property type="entry name" value="Acyl-CoA_dh_M"/>
    <property type="match status" value="1"/>
</dbReference>
<dbReference type="AlphaFoldDB" id="A0A1H5H7G0"/>
<dbReference type="InterPro" id="IPR036250">
    <property type="entry name" value="AcylCo_DH-like_C"/>
</dbReference>
<feature type="domain" description="Acyl-CoA dehydrogenase/oxidase N-terminal" evidence="9">
    <location>
        <begin position="9"/>
        <end position="121"/>
    </location>
</feature>
<feature type="domain" description="Acyl-CoA dehydrogenase/oxidase C-terminal" evidence="7">
    <location>
        <begin position="271"/>
        <end position="375"/>
    </location>
</feature>
<evidence type="ECO:0000256" key="2">
    <source>
        <dbReference type="ARBA" id="ARBA00009347"/>
    </source>
</evidence>
<evidence type="ECO:0000259" key="8">
    <source>
        <dbReference type="Pfam" id="PF02770"/>
    </source>
</evidence>
<evidence type="ECO:0000256" key="3">
    <source>
        <dbReference type="ARBA" id="ARBA00022630"/>
    </source>
</evidence>
<dbReference type="GO" id="GO:0003995">
    <property type="term" value="F:acyl-CoA dehydrogenase activity"/>
    <property type="evidence" value="ECO:0007669"/>
    <property type="project" value="InterPro"/>
</dbReference>
<comment type="cofactor">
    <cofactor evidence="1 6">
        <name>FAD</name>
        <dbReference type="ChEBI" id="CHEBI:57692"/>
    </cofactor>
</comment>
<keyword evidence="3 6" id="KW-0285">Flavoprotein</keyword>
<dbReference type="EMBL" id="FNTL01000004">
    <property type="protein sequence ID" value="SEE23805.1"/>
    <property type="molecule type" value="Genomic_DNA"/>
</dbReference>
<dbReference type="RefSeq" id="WP_073359367.1">
    <property type="nucleotide sequence ID" value="NZ_FNTL01000004.1"/>
</dbReference>
<dbReference type="OrthoDB" id="9770681at2"/>
<evidence type="ECO:0000313" key="11">
    <source>
        <dbReference type="Proteomes" id="UP000183407"/>
    </source>
</evidence>
<dbReference type="Gene3D" id="1.10.540.10">
    <property type="entry name" value="Acyl-CoA dehydrogenase/oxidase, N-terminal domain"/>
    <property type="match status" value="1"/>
</dbReference>
<dbReference type="InterPro" id="IPR037069">
    <property type="entry name" value="AcylCoA_DH/ox_N_sf"/>
</dbReference>
<keyword evidence="4 6" id="KW-0274">FAD</keyword>
<evidence type="ECO:0000259" key="7">
    <source>
        <dbReference type="Pfam" id="PF00441"/>
    </source>
</evidence>
<evidence type="ECO:0000256" key="4">
    <source>
        <dbReference type="ARBA" id="ARBA00022827"/>
    </source>
</evidence>
<evidence type="ECO:0000313" key="10">
    <source>
        <dbReference type="EMBL" id="SEE23805.1"/>
    </source>
</evidence>
<evidence type="ECO:0000256" key="1">
    <source>
        <dbReference type="ARBA" id="ARBA00001974"/>
    </source>
</evidence>
<dbReference type="GO" id="GO:0050660">
    <property type="term" value="F:flavin adenine dinucleotide binding"/>
    <property type="evidence" value="ECO:0007669"/>
    <property type="project" value="InterPro"/>
</dbReference>
<feature type="domain" description="Acyl-CoA oxidase/dehydrogenase middle" evidence="8">
    <location>
        <begin position="125"/>
        <end position="220"/>
    </location>
</feature>
<evidence type="ECO:0000256" key="6">
    <source>
        <dbReference type="RuleBase" id="RU362125"/>
    </source>
</evidence>
<dbReference type="InterPro" id="IPR046373">
    <property type="entry name" value="Acyl-CoA_Oxase/DH_mid-dom_sf"/>
</dbReference>
<organism evidence="10 11">
    <name type="scientific">Rhodococcus jostii</name>
    <dbReference type="NCBI Taxonomy" id="132919"/>
    <lineage>
        <taxon>Bacteria</taxon>
        <taxon>Bacillati</taxon>
        <taxon>Actinomycetota</taxon>
        <taxon>Actinomycetes</taxon>
        <taxon>Mycobacteriales</taxon>
        <taxon>Nocardiaceae</taxon>
        <taxon>Rhodococcus</taxon>
    </lineage>
</organism>
<dbReference type="PANTHER" id="PTHR43292:SF4">
    <property type="entry name" value="ACYL-COA DEHYDROGENASE FADE34"/>
    <property type="match status" value="1"/>
</dbReference>
<protein>
    <submittedName>
        <fullName evidence="10">Acyl-CoA dehydrogenase</fullName>
    </submittedName>
</protein>
<dbReference type="Gene3D" id="1.20.140.10">
    <property type="entry name" value="Butyryl-CoA Dehydrogenase, subunit A, domain 3"/>
    <property type="match status" value="1"/>
</dbReference>
<name>A0A1H5H7G0_RHOJO</name>
<sequence length="377" mass="40520">MHFPPTVLTPDERSLRASVREFLHDERSRIGSGSTNFGGGSDREFSRRLADRGWVGMSIPTEFGGHGRTAVDRFVVVTELLAAGAPVSAHWIADRQTAPSILKFGTDAQKRCFLPRIAKAECTFCIGMSEPDSGSDLASIRTAATRTDGGWLLTGTKVWTSGAHEADFVLVLCRTSPLGENRHEGMSQLIVDLTSPGVAVNPIISMNGAHHFNEVVFDQVFVPDDLLLGEEGQGWRQVNSELAYERSGPDRWLSTYGLFRAFLGSNADTTSDAVTNAVGRIAARYRTLHNLSLSVARMIDEGGAPAAEAALVKDLGTVFEKQVAETVRDLAGISPDIDAPETEAGILADAIFSLPALTIRGGTTEILRGAAAKELIR</sequence>
<dbReference type="PANTHER" id="PTHR43292">
    <property type="entry name" value="ACYL-COA DEHYDROGENASE"/>
    <property type="match status" value="1"/>
</dbReference>
<dbReference type="PROSITE" id="PS00072">
    <property type="entry name" value="ACYL_COA_DH_1"/>
    <property type="match status" value="1"/>
</dbReference>
<dbReference type="InterPro" id="IPR013786">
    <property type="entry name" value="AcylCoA_DH/ox_N"/>
</dbReference>
<keyword evidence="5 6" id="KW-0560">Oxidoreductase</keyword>
<dbReference type="InterPro" id="IPR009075">
    <property type="entry name" value="AcylCo_DH/oxidase_C"/>
</dbReference>
<proteinExistence type="inferred from homology"/>
<dbReference type="InterPro" id="IPR006091">
    <property type="entry name" value="Acyl-CoA_Oxase/DH_mid-dom"/>
</dbReference>
<dbReference type="SUPFAM" id="SSF56645">
    <property type="entry name" value="Acyl-CoA dehydrogenase NM domain-like"/>
    <property type="match status" value="1"/>
</dbReference>